<keyword evidence="2" id="KW-1185">Reference proteome</keyword>
<proteinExistence type="predicted"/>
<name>A0ABX0MGI4_9BURK</name>
<evidence type="ECO:0008006" key="3">
    <source>
        <dbReference type="Google" id="ProtNLM"/>
    </source>
</evidence>
<dbReference type="RefSeq" id="WP_167236134.1">
    <property type="nucleotide sequence ID" value="NZ_WHJF01000011.1"/>
</dbReference>
<gene>
    <name evidence="1" type="ORF">F1735_06255</name>
</gene>
<protein>
    <recommendedName>
        <fullName evidence="3">DUF2169 domain-containing protein</fullName>
    </recommendedName>
</protein>
<evidence type="ECO:0000313" key="1">
    <source>
        <dbReference type="EMBL" id="NHZ61906.1"/>
    </source>
</evidence>
<organism evidence="1 2">
    <name type="scientific">Massilia genomosp. 1</name>
    <dbReference type="NCBI Taxonomy" id="2609280"/>
    <lineage>
        <taxon>Bacteria</taxon>
        <taxon>Pseudomonadati</taxon>
        <taxon>Pseudomonadota</taxon>
        <taxon>Betaproteobacteria</taxon>
        <taxon>Burkholderiales</taxon>
        <taxon>Oxalobacteraceae</taxon>
        <taxon>Telluria group</taxon>
        <taxon>Massilia</taxon>
    </lineage>
</organism>
<comment type="caution">
    <text evidence="1">The sequence shown here is derived from an EMBL/GenBank/DDBJ whole genome shotgun (WGS) entry which is preliminary data.</text>
</comment>
<sequence length="154" mass="17366">MLKRSYLNKRGEFIGVFELRNDAISPALAVPGERRGGRFMVGPPDTWIDFQDVNGRWDMLLFGAISHYLPRPHALSVKQGRAVQFDAYLFPRDLVRKDGAAFTLTLYSSAPRHCVVSLPFTAVRAPRPVTRLVSDPVPPMVGWIEETDVKTKQK</sequence>
<reference evidence="1 2" key="1">
    <citation type="submission" date="2019-10" db="EMBL/GenBank/DDBJ databases">
        <title>Taxonomy of Antarctic Massilia spp.: description of Massilia rubra sp. nov., Massilia aquatica sp. nov., Massilia mucilaginosa sp. nov., Massilia frigida sp. nov. isolated from streams, lakes and regoliths.</title>
        <authorList>
            <person name="Holochova P."/>
            <person name="Sedlacek I."/>
            <person name="Kralova S."/>
            <person name="Maslanova I."/>
            <person name="Busse H.-J."/>
            <person name="Stankova E."/>
            <person name="Vrbovska V."/>
            <person name="Kovarovic V."/>
            <person name="Bartak M."/>
            <person name="Svec P."/>
            <person name="Pantucek R."/>
        </authorList>
    </citation>
    <scope>NUCLEOTIDE SEQUENCE [LARGE SCALE GENOMIC DNA]</scope>
    <source>
        <strain evidence="1 2">CCM 8694</strain>
    </source>
</reference>
<accession>A0ABX0MGI4</accession>
<dbReference type="Proteomes" id="UP000610594">
    <property type="component" value="Unassembled WGS sequence"/>
</dbReference>
<evidence type="ECO:0000313" key="2">
    <source>
        <dbReference type="Proteomes" id="UP000610594"/>
    </source>
</evidence>
<dbReference type="EMBL" id="WHJF01000011">
    <property type="protein sequence ID" value="NHZ61906.1"/>
    <property type="molecule type" value="Genomic_DNA"/>
</dbReference>